<reference evidence="1" key="1">
    <citation type="submission" date="2022-06" db="EMBL/GenBank/DDBJ databases">
        <title>WGS of actinobacteria.</title>
        <authorList>
            <person name="Thawai C."/>
        </authorList>
    </citation>
    <scope>NUCLEOTIDE SEQUENCE</scope>
    <source>
        <strain evidence="1">DSM 42010</strain>
    </source>
</reference>
<protein>
    <submittedName>
        <fullName evidence="1">Uncharacterized protein</fullName>
    </submittedName>
</protein>
<sequence>MSALAQAPLEGPQAPVLVISDSTDDDPVGLRTSPVPCLHLPSPLFSTEEYHRAPLVLLDDRSYTGFTLRHMPHRRGLIIVLVDGDDGTILPDDSTILVDPDDSTIYPRAAAIGAEAVIRPEDSLNWLHLRLHDATDCRYAHWEALLADGPTDPPPPASS</sequence>
<keyword evidence="2" id="KW-1185">Reference proteome</keyword>
<evidence type="ECO:0000313" key="1">
    <source>
        <dbReference type="EMBL" id="MCQ8836114.1"/>
    </source>
</evidence>
<comment type="caution">
    <text evidence="1">The sequence shown here is derived from an EMBL/GenBank/DDBJ whole genome shotgun (WGS) entry which is preliminary data.</text>
</comment>
<dbReference type="Proteomes" id="UP001142400">
    <property type="component" value="Unassembled WGS sequence"/>
</dbReference>
<accession>A0A9X2S1E4</accession>
<evidence type="ECO:0000313" key="2">
    <source>
        <dbReference type="Proteomes" id="UP001142400"/>
    </source>
</evidence>
<dbReference type="EMBL" id="JANIIC010000104">
    <property type="protein sequence ID" value="MCQ8836114.1"/>
    <property type="molecule type" value="Genomic_DNA"/>
</dbReference>
<dbReference type="RefSeq" id="WP_257636187.1">
    <property type="nucleotide sequence ID" value="NZ_JANIIC010000104.1"/>
</dbReference>
<proteinExistence type="predicted"/>
<dbReference type="AlphaFoldDB" id="A0A9X2S1E4"/>
<name>A0A9X2S1E4_STRMQ</name>
<organism evidence="1 2">
    <name type="scientific">Streptomyces malaysiensis subsp. samsunensis</name>
    <dbReference type="NCBI Taxonomy" id="459658"/>
    <lineage>
        <taxon>Bacteria</taxon>
        <taxon>Bacillati</taxon>
        <taxon>Actinomycetota</taxon>
        <taxon>Actinomycetes</taxon>
        <taxon>Kitasatosporales</taxon>
        <taxon>Streptomycetaceae</taxon>
        <taxon>Streptomyces</taxon>
        <taxon>Streptomyces violaceusniger group</taxon>
    </lineage>
</organism>
<gene>
    <name evidence="1" type="ORF">NQU54_45650</name>
</gene>